<evidence type="ECO:0000313" key="1">
    <source>
        <dbReference type="EMBL" id="MCQ1537854.1"/>
    </source>
</evidence>
<organism evidence="1 2">
    <name type="scientific">Methanocalculus taiwanensis</name>
    <dbReference type="NCBI Taxonomy" id="106207"/>
    <lineage>
        <taxon>Archaea</taxon>
        <taxon>Methanobacteriati</taxon>
        <taxon>Methanobacteriota</taxon>
        <taxon>Stenosarchaea group</taxon>
        <taxon>Methanomicrobia</taxon>
        <taxon>Methanomicrobiales</taxon>
        <taxon>Methanocalculaceae</taxon>
        <taxon>Methanocalculus</taxon>
    </lineage>
</organism>
<dbReference type="AlphaFoldDB" id="A0ABD4TJ90"/>
<dbReference type="Proteomes" id="UP001524383">
    <property type="component" value="Unassembled WGS sequence"/>
</dbReference>
<keyword evidence="2" id="KW-1185">Reference proteome</keyword>
<reference evidence="1 2" key="1">
    <citation type="submission" date="2019-08" db="EMBL/GenBank/DDBJ databases">
        <authorList>
            <person name="Chen S.-C."/>
            <person name="Lai M.-C."/>
            <person name="You Y.-T."/>
        </authorList>
    </citation>
    <scope>NUCLEOTIDE SEQUENCE [LARGE SCALE GENOMIC DNA]</scope>
    <source>
        <strain evidence="1 2">P2F9704a</strain>
    </source>
</reference>
<evidence type="ECO:0000313" key="2">
    <source>
        <dbReference type="Proteomes" id="UP001524383"/>
    </source>
</evidence>
<name>A0ABD4TJ90_9EURY</name>
<sequence>MNTLNRSDNYPEGPDPGLAGAIFPGWLKKRGAIRRISDCERKCEKNGFTAKAFIKSMGVERIRIGEMGNGRKVIKLVDTPWADRWMTYYDVEVPHHRHWKKI</sequence>
<dbReference type="EMBL" id="VOTZ01000003">
    <property type="protein sequence ID" value="MCQ1537854.1"/>
    <property type="molecule type" value="Genomic_DNA"/>
</dbReference>
<accession>A0ABD4TJ90</accession>
<protein>
    <submittedName>
        <fullName evidence="1">Uncharacterized protein</fullName>
    </submittedName>
</protein>
<gene>
    <name evidence="1" type="ORF">FTO68_02480</name>
</gene>
<proteinExistence type="predicted"/>
<comment type="caution">
    <text evidence="1">The sequence shown here is derived from an EMBL/GenBank/DDBJ whole genome shotgun (WGS) entry which is preliminary data.</text>
</comment>